<dbReference type="RefSeq" id="WP_376865923.1">
    <property type="nucleotide sequence ID" value="NZ_JBHRYB010000005.1"/>
</dbReference>
<feature type="domain" description="Methyltransferase small" evidence="6">
    <location>
        <begin position="185"/>
        <end position="350"/>
    </location>
</feature>
<dbReference type="InterPro" id="IPR017237">
    <property type="entry name" value="RLMG"/>
</dbReference>
<keyword evidence="4 8" id="KW-0808">Transferase</keyword>
<name>A0ABV7VRE2_9GAMM</name>
<evidence type="ECO:0000259" key="7">
    <source>
        <dbReference type="Pfam" id="PF26049"/>
    </source>
</evidence>
<protein>
    <submittedName>
        <fullName evidence="8">Class I SAM-dependent methyltransferase</fullName>
        <ecNumber evidence="8">2.1.1.172</ecNumber>
        <ecNumber evidence="8">2.1.1.174</ecNumber>
    </submittedName>
</protein>
<dbReference type="GO" id="GO:0052914">
    <property type="term" value="F:16S rRNA (guanine(1207)-N(2))-methyltransferase activity"/>
    <property type="evidence" value="ECO:0007669"/>
    <property type="project" value="UniProtKB-EC"/>
</dbReference>
<reference evidence="9" key="1">
    <citation type="journal article" date="2019" name="Int. J. Syst. Evol. Microbiol.">
        <title>The Global Catalogue of Microorganisms (GCM) 10K type strain sequencing project: providing services to taxonomists for standard genome sequencing and annotation.</title>
        <authorList>
            <consortium name="The Broad Institute Genomics Platform"/>
            <consortium name="The Broad Institute Genome Sequencing Center for Infectious Disease"/>
            <person name="Wu L."/>
            <person name="Ma J."/>
        </authorList>
    </citation>
    <scope>NUCLEOTIDE SEQUENCE [LARGE SCALE GENOMIC DNA]</scope>
    <source>
        <strain evidence="9">KCTC 42424</strain>
    </source>
</reference>
<evidence type="ECO:0000256" key="3">
    <source>
        <dbReference type="ARBA" id="ARBA00022603"/>
    </source>
</evidence>
<evidence type="ECO:0000256" key="4">
    <source>
        <dbReference type="ARBA" id="ARBA00022679"/>
    </source>
</evidence>
<dbReference type="InterPro" id="IPR058679">
    <property type="entry name" value="RlmG_N"/>
</dbReference>
<evidence type="ECO:0000256" key="1">
    <source>
        <dbReference type="ARBA" id="ARBA00022490"/>
    </source>
</evidence>
<dbReference type="InterPro" id="IPR029063">
    <property type="entry name" value="SAM-dependent_MTases_sf"/>
</dbReference>
<dbReference type="EMBL" id="JBHRYB010000005">
    <property type="protein sequence ID" value="MFC3680084.1"/>
    <property type="molecule type" value="Genomic_DNA"/>
</dbReference>
<dbReference type="InterPro" id="IPR046977">
    <property type="entry name" value="RsmC/RlmG"/>
</dbReference>
<evidence type="ECO:0000256" key="2">
    <source>
        <dbReference type="ARBA" id="ARBA00022552"/>
    </source>
</evidence>
<evidence type="ECO:0000259" key="6">
    <source>
        <dbReference type="Pfam" id="PF05175"/>
    </source>
</evidence>
<organism evidence="8 9">
    <name type="scientific">Bacterioplanoides pacificum</name>
    <dbReference type="NCBI Taxonomy" id="1171596"/>
    <lineage>
        <taxon>Bacteria</taxon>
        <taxon>Pseudomonadati</taxon>
        <taxon>Pseudomonadota</taxon>
        <taxon>Gammaproteobacteria</taxon>
        <taxon>Oceanospirillales</taxon>
        <taxon>Oceanospirillaceae</taxon>
        <taxon>Bacterioplanoides</taxon>
    </lineage>
</organism>
<dbReference type="PROSITE" id="PS00092">
    <property type="entry name" value="N6_MTASE"/>
    <property type="match status" value="1"/>
</dbReference>
<dbReference type="InterPro" id="IPR007848">
    <property type="entry name" value="Small_mtfrase_dom"/>
</dbReference>
<keyword evidence="3 8" id="KW-0489">Methyltransferase</keyword>
<dbReference type="SUPFAM" id="SSF53335">
    <property type="entry name" value="S-adenosyl-L-methionine-dependent methyltransferases"/>
    <property type="match status" value="1"/>
</dbReference>
<dbReference type="Pfam" id="PF26049">
    <property type="entry name" value="RLMG_N"/>
    <property type="match status" value="1"/>
</dbReference>
<keyword evidence="5" id="KW-0949">S-adenosyl-L-methionine</keyword>
<dbReference type="PIRSF" id="PIRSF037565">
    <property type="entry name" value="RRNA_m2G_Mtase_RsmD_prd"/>
    <property type="match status" value="1"/>
</dbReference>
<sequence length="356" mass="39877">MAYWQTTGLQLECYPSVPEHVARPWDAADDYLAEQLDLDAPTLLINDRYGSLACAFHNHISWTDSACAAEARRQNLERNARPAGSVVHQLTAPLPEGIIQVVIKIPKNFEQLKDWLGQCHALLPDTTRYYLAGMAKHIPVNWLQTLEANSSHYQQFRIVRKARLISLKQPAFDAQPELGYRYQQLQLQSLPGVFSRKKLDIGSQVLLPHLSQIRSGLVCDLGCGNGLLGLSIKQQAPQTRVILTDDSYAAVLSARNNASSNQLEVDVRHGDALAAINERPDWIVCNPPYHDGHKELTNTAVTMFRQSAQQLASGGKMMIVANRHLPYSAPLKRLFRSVNVLHQDSRFIIYLCAKPN</sequence>
<accession>A0ABV7VRE2</accession>
<dbReference type="Pfam" id="PF05175">
    <property type="entry name" value="MTS"/>
    <property type="match status" value="1"/>
</dbReference>
<evidence type="ECO:0000256" key="5">
    <source>
        <dbReference type="ARBA" id="ARBA00022691"/>
    </source>
</evidence>
<dbReference type="InterPro" id="IPR002052">
    <property type="entry name" value="DNA_methylase_N6_adenine_CS"/>
</dbReference>
<dbReference type="GO" id="GO:0052916">
    <property type="term" value="F:23S rRNA (guanine(1835)-N(2))-methyltransferase activity"/>
    <property type="evidence" value="ECO:0007669"/>
    <property type="project" value="UniProtKB-EC"/>
</dbReference>
<dbReference type="Proteomes" id="UP001595722">
    <property type="component" value="Unassembled WGS sequence"/>
</dbReference>
<feature type="domain" description="RlmG N-terminal" evidence="7">
    <location>
        <begin position="6"/>
        <end position="168"/>
    </location>
</feature>
<keyword evidence="9" id="KW-1185">Reference proteome</keyword>
<dbReference type="PANTHER" id="PTHR47816:SF5">
    <property type="entry name" value="RIBOSOMAL RNA LARGE SUBUNIT METHYLTRANSFERASE G"/>
    <property type="match status" value="1"/>
</dbReference>
<dbReference type="PANTHER" id="PTHR47816">
    <property type="entry name" value="RIBOSOMAL RNA SMALL SUBUNIT METHYLTRANSFERASE C"/>
    <property type="match status" value="1"/>
</dbReference>
<comment type="caution">
    <text evidence="8">The sequence shown here is derived from an EMBL/GenBank/DDBJ whole genome shotgun (WGS) entry which is preliminary data.</text>
</comment>
<dbReference type="EC" id="2.1.1.174" evidence="8"/>
<keyword evidence="1" id="KW-0963">Cytoplasm</keyword>
<evidence type="ECO:0000313" key="8">
    <source>
        <dbReference type="EMBL" id="MFC3680084.1"/>
    </source>
</evidence>
<evidence type="ECO:0000313" key="9">
    <source>
        <dbReference type="Proteomes" id="UP001595722"/>
    </source>
</evidence>
<dbReference type="EC" id="2.1.1.172" evidence="8"/>
<gene>
    <name evidence="8" type="ORF">ACFOMG_08160</name>
</gene>
<dbReference type="Gene3D" id="3.40.50.150">
    <property type="entry name" value="Vaccinia Virus protein VP39"/>
    <property type="match status" value="2"/>
</dbReference>
<keyword evidence="2" id="KW-0698">rRNA processing</keyword>
<proteinExistence type="predicted"/>